<dbReference type="InterPro" id="IPR002347">
    <property type="entry name" value="SDR_fam"/>
</dbReference>
<dbReference type="Gene3D" id="3.40.50.720">
    <property type="entry name" value="NAD(P)-binding Rossmann-like Domain"/>
    <property type="match status" value="1"/>
</dbReference>
<comment type="similarity">
    <text evidence="1">Belongs to the short-chain dehydrogenases/reductases (SDR) family.</text>
</comment>
<dbReference type="PRINTS" id="PR00080">
    <property type="entry name" value="SDRFAMILY"/>
</dbReference>
<dbReference type="Pfam" id="PF00106">
    <property type="entry name" value="adh_short"/>
    <property type="match status" value="1"/>
</dbReference>
<dbReference type="SUPFAM" id="SSF51735">
    <property type="entry name" value="NAD(P)-binding Rossmann-fold domains"/>
    <property type="match status" value="1"/>
</dbReference>
<organism evidence="2 3">
    <name type="scientific">Cyclotella atomus</name>
    <dbReference type="NCBI Taxonomy" id="382360"/>
    <lineage>
        <taxon>Eukaryota</taxon>
        <taxon>Sar</taxon>
        <taxon>Stramenopiles</taxon>
        <taxon>Ochrophyta</taxon>
        <taxon>Bacillariophyta</taxon>
        <taxon>Coscinodiscophyceae</taxon>
        <taxon>Thalassiosirophycidae</taxon>
        <taxon>Stephanodiscales</taxon>
        <taxon>Stephanodiscaceae</taxon>
        <taxon>Cyclotella</taxon>
    </lineage>
</organism>
<name>A0ABD3P507_9STRA</name>
<dbReference type="AlphaFoldDB" id="A0ABD3P507"/>
<keyword evidence="3" id="KW-1185">Reference proteome</keyword>
<comment type="caution">
    <text evidence="2">The sequence shown here is derived from an EMBL/GenBank/DDBJ whole genome shotgun (WGS) entry which is preliminary data.</text>
</comment>
<accession>A0ABD3P507</accession>
<dbReference type="PANTHER" id="PTHR44269">
    <property type="entry name" value="DEHYDROGENASE/REDUCTASE SDR FAMILY MEMBER 7-RELATED"/>
    <property type="match status" value="1"/>
</dbReference>
<evidence type="ECO:0000313" key="3">
    <source>
        <dbReference type="Proteomes" id="UP001530400"/>
    </source>
</evidence>
<dbReference type="PROSITE" id="PS00061">
    <property type="entry name" value="ADH_SHORT"/>
    <property type="match status" value="1"/>
</dbReference>
<dbReference type="InterPro" id="IPR036291">
    <property type="entry name" value="NAD(P)-bd_dom_sf"/>
</dbReference>
<gene>
    <name evidence="2" type="ORF">ACHAWO_008245</name>
</gene>
<evidence type="ECO:0000313" key="2">
    <source>
        <dbReference type="EMBL" id="KAL3782594.1"/>
    </source>
</evidence>
<dbReference type="PRINTS" id="PR00081">
    <property type="entry name" value="GDHRDH"/>
</dbReference>
<dbReference type="InterPro" id="IPR053011">
    <property type="entry name" value="SDR_family_member_7"/>
</dbReference>
<dbReference type="EMBL" id="JALLPJ020000801">
    <property type="protein sequence ID" value="KAL3782594.1"/>
    <property type="molecule type" value="Genomic_DNA"/>
</dbReference>
<proteinExistence type="inferred from homology"/>
<sequence length="361" mass="39734">MSFRSFNNFHFELRAMPNSIQHLTTALSAIGATSLLLVSASLAKLSLALLKNSDFSSALLRASPRSAFDGRRCLQRLGRALALHICNNYDNVKLILSSRPQDKLELVAAKCLCQKGCNEVKVLPLDLAQLSNLPSKADEALNLFGRVDVLVNNGGVSTRSFAQNSSSRLDVFVAKVDYLSHVSLTKSLLPSWQQSGESSTFNPVIINTSSVAGKLSAPVRTSYCGAKHALQGWFDAFRLELELLSQPIRVMNVVLGSTRTNVARNAIVEIDNTFGSSDANIELGLEPKFVVKKVLAAAWAGRQEIWLAPRKEMLMFYLHQYVPDLAKKIMLKYIAKAYAVQRPGNNCIHEENGKEPCSQPR</sequence>
<protein>
    <submittedName>
        <fullName evidence="2">Uncharacterized protein</fullName>
    </submittedName>
</protein>
<evidence type="ECO:0000256" key="1">
    <source>
        <dbReference type="RuleBase" id="RU000363"/>
    </source>
</evidence>
<dbReference type="InterPro" id="IPR020904">
    <property type="entry name" value="Sc_DH/Rdtase_CS"/>
</dbReference>
<reference evidence="2 3" key="1">
    <citation type="submission" date="2024-10" db="EMBL/GenBank/DDBJ databases">
        <title>Updated reference genomes for cyclostephanoid diatoms.</title>
        <authorList>
            <person name="Roberts W.R."/>
            <person name="Alverson A.J."/>
        </authorList>
    </citation>
    <scope>NUCLEOTIDE SEQUENCE [LARGE SCALE GENOMIC DNA]</scope>
    <source>
        <strain evidence="2 3">AJA010-31</strain>
    </source>
</reference>
<dbReference type="Proteomes" id="UP001530400">
    <property type="component" value="Unassembled WGS sequence"/>
</dbReference>
<dbReference type="PANTHER" id="PTHR44269:SF1">
    <property type="entry name" value="DEHYDROGENASE_REDUCTASE SDR FAMILY MEMBER 7"/>
    <property type="match status" value="1"/>
</dbReference>